<keyword evidence="9" id="KW-0808">Transferase</keyword>
<dbReference type="GO" id="GO:0004588">
    <property type="term" value="F:orotate phosphoribosyltransferase activity"/>
    <property type="evidence" value="ECO:0007669"/>
    <property type="project" value="UniProtKB-EC"/>
</dbReference>
<evidence type="ECO:0000256" key="9">
    <source>
        <dbReference type="ARBA" id="ARBA00022679"/>
    </source>
</evidence>
<keyword evidence="17" id="KW-1185">Reference proteome</keyword>
<dbReference type="NCBIfam" id="TIGR01740">
    <property type="entry name" value="pyrF"/>
    <property type="match status" value="1"/>
</dbReference>
<evidence type="ECO:0000256" key="1">
    <source>
        <dbReference type="ARBA" id="ARBA00004861"/>
    </source>
</evidence>
<comment type="similarity">
    <text evidence="3">In the N-terminal section; belongs to the purine/pyrimidine phosphoribosyltransferase family.</text>
</comment>
<evidence type="ECO:0000256" key="4">
    <source>
        <dbReference type="ARBA" id="ARBA00009769"/>
    </source>
</evidence>
<dbReference type="InterPro" id="IPR023031">
    <property type="entry name" value="OPRT"/>
</dbReference>
<dbReference type="FunCoup" id="A0A6J0B4X8">
    <property type="interactions" value="2191"/>
</dbReference>
<dbReference type="InterPro" id="IPR001754">
    <property type="entry name" value="OMPdeCOase_dom"/>
</dbReference>
<evidence type="ECO:0000256" key="8">
    <source>
        <dbReference type="ARBA" id="ARBA00022676"/>
    </source>
</evidence>
<keyword evidence="12" id="KW-0456">Lyase</keyword>
<evidence type="ECO:0000256" key="11">
    <source>
        <dbReference type="ARBA" id="ARBA00022975"/>
    </source>
</evidence>
<dbReference type="RefSeq" id="XP_015509217.2">
    <property type="nucleotide sequence ID" value="XM_015653731.2"/>
</dbReference>
<dbReference type="EC" id="4.1.1.23" evidence="6"/>
<dbReference type="UniPathway" id="UPA00070">
    <property type="reaction ID" value="UER00119"/>
</dbReference>
<accession>A0A6J0B4X8</accession>
<dbReference type="InterPro" id="IPR029057">
    <property type="entry name" value="PRTase-like"/>
</dbReference>
<keyword evidence="11" id="KW-0665">Pyrimidine biosynthesis</keyword>
<dbReference type="OrthoDB" id="10263753at2759"/>
<dbReference type="Pfam" id="PF00156">
    <property type="entry name" value="Pribosyltran"/>
    <property type="match status" value="1"/>
</dbReference>
<organism evidence="18">
    <name type="scientific">Neodiprion lecontei</name>
    <name type="common">Redheaded pine sawfly</name>
    <dbReference type="NCBI Taxonomy" id="441921"/>
    <lineage>
        <taxon>Eukaryota</taxon>
        <taxon>Metazoa</taxon>
        <taxon>Ecdysozoa</taxon>
        <taxon>Arthropoda</taxon>
        <taxon>Hexapoda</taxon>
        <taxon>Insecta</taxon>
        <taxon>Pterygota</taxon>
        <taxon>Neoptera</taxon>
        <taxon>Endopterygota</taxon>
        <taxon>Hymenoptera</taxon>
        <taxon>Tenthredinoidea</taxon>
        <taxon>Diprionidae</taxon>
        <taxon>Diprioninae</taxon>
        <taxon>Neodiprion</taxon>
    </lineage>
</organism>
<name>A0A6J0B4X8_NEOLC</name>
<feature type="binding site" evidence="15">
    <location>
        <position position="364"/>
    </location>
    <ligand>
        <name>substrate</name>
    </ligand>
</feature>
<protein>
    <recommendedName>
        <fullName evidence="7">Uridine 5'-monophosphate synthase</fullName>
        <ecNumber evidence="5">2.4.2.10</ecNumber>
        <ecNumber evidence="6">4.1.1.23</ecNumber>
    </recommendedName>
</protein>
<dbReference type="InterPro" id="IPR004467">
    <property type="entry name" value="Or_phspho_trans_dom"/>
</dbReference>
<keyword evidence="8" id="KW-0328">Glycosyltransferase</keyword>
<keyword evidence="10" id="KW-0210">Decarboxylase</keyword>
<dbReference type="InterPro" id="IPR011060">
    <property type="entry name" value="RibuloseP-bd_barrel"/>
</dbReference>
<dbReference type="GO" id="GO:0004590">
    <property type="term" value="F:orotidine-5'-phosphate decarboxylase activity"/>
    <property type="evidence" value="ECO:0007669"/>
    <property type="project" value="UniProtKB-EC"/>
</dbReference>
<dbReference type="CDD" id="cd04725">
    <property type="entry name" value="OMP_decarboxylase_like"/>
    <property type="match status" value="1"/>
</dbReference>
<evidence type="ECO:0000313" key="18">
    <source>
        <dbReference type="RefSeq" id="XP_015509217.2"/>
    </source>
</evidence>
<dbReference type="SMART" id="SM00934">
    <property type="entry name" value="OMPdecase"/>
    <property type="match status" value="1"/>
</dbReference>
<evidence type="ECO:0000256" key="6">
    <source>
        <dbReference type="ARBA" id="ARBA00012321"/>
    </source>
</evidence>
<dbReference type="GO" id="GO:0006207">
    <property type="term" value="P:'de novo' pyrimidine nucleobase biosynthetic process"/>
    <property type="evidence" value="ECO:0007669"/>
    <property type="project" value="InterPro"/>
</dbReference>
<dbReference type="InterPro" id="IPR000836">
    <property type="entry name" value="PRTase_dom"/>
</dbReference>
<feature type="binding site" evidence="15">
    <location>
        <position position="440"/>
    </location>
    <ligand>
        <name>substrate</name>
    </ligand>
</feature>
<evidence type="ECO:0000256" key="3">
    <source>
        <dbReference type="ARBA" id="ARBA00006221"/>
    </source>
</evidence>
<keyword evidence="13" id="KW-0511">Multifunctional enzyme</keyword>
<comment type="pathway">
    <text evidence="2">Pyrimidine metabolism; UMP biosynthesis via de novo pathway; UMP from orotate: step 1/2.</text>
</comment>
<feature type="binding site" evidence="15">
    <location>
        <position position="271"/>
    </location>
    <ligand>
        <name>substrate</name>
    </ligand>
</feature>
<feature type="domain" description="Orotidine 5'-phosphate decarboxylase" evidence="16">
    <location>
        <begin position="243"/>
        <end position="456"/>
    </location>
</feature>
<dbReference type="NCBIfam" id="TIGR00336">
    <property type="entry name" value="pyrE"/>
    <property type="match status" value="1"/>
</dbReference>
<feature type="binding site" evidence="15">
    <location>
        <position position="411"/>
    </location>
    <ligand>
        <name>substrate</name>
    </ligand>
</feature>
<comment type="pathway">
    <text evidence="1">Pyrimidine metabolism; UMP biosynthesis via de novo pathway; UMP from orotate: step 2/2.</text>
</comment>
<feature type="active site" description="For OMPdecase activity" evidence="14">
    <location>
        <position position="304"/>
    </location>
</feature>
<feature type="binding site" evidence="15">
    <location>
        <position position="421"/>
    </location>
    <ligand>
        <name>substrate</name>
    </ligand>
</feature>
<dbReference type="Gene3D" id="3.20.20.70">
    <property type="entry name" value="Aldolase class I"/>
    <property type="match status" value="1"/>
</dbReference>
<dbReference type="CDD" id="cd06223">
    <property type="entry name" value="PRTases_typeI"/>
    <property type="match status" value="1"/>
</dbReference>
<dbReference type="InParanoid" id="A0A6J0B4X8"/>
<dbReference type="GO" id="GO:0044205">
    <property type="term" value="P:'de novo' UMP biosynthetic process"/>
    <property type="evidence" value="ECO:0007669"/>
    <property type="project" value="UniProtKB-UniPathway"/>
</dbReference>
<evidence type="ECO:0000256" key="2">
    <source>
        <dbReference type="ARBA" id="ARBA00004889"/>
    </source>
</evidence>
<evidence type="ECO:0000256" key="13">
    <source>
        <dbReference type="ARBA" id="ARBA00023268"/>
    </source>
</evidence>
<dbReference type="SUPFAM" id="SSF53271">
    <property type="entry name" value="PRTase-like"/>
    <property type="match status" value="1"/>
</dbReference>
<evidence type="ECO:0000313" key="17">
    <source>
        <dbReference type="Proteomes" id="UP000829291"/>
    </source>
</evidence>
<dbReference type="Gene3D" id="3.40.50.2020">
    <property type="match status" value="1"/>
</dbReference>
<evidence type="ECO:0000256" key="7">
    <source>
        <dbReference type="ARBA" id="ARBA00015047"/>
    </source>
</evidence>
<evidence type="ECO:0000256" key="15">
    <source>
        <dbReference type="PIRSR" id="PIRSR614732-2"/>
    </source>
</evidence>
<dbReference type="PANTHER" id="PTHR19278:SF9">
    <property type="entry name" value="URIDINE 5'-MONOPHOSPHATE SYNTHASE"/>
    <property type="match status" value="1"/>
</dbReference>
<evidence type="ECO:0000256" key="14">
    <source>
        <dbReference type="PIRSR" id="PIRSR614732-1"/>
    </source>
</evidence>
<feature type="binding site" evidence="15">
    <location>
        <position position="441"/>
    </location>
    <ligand>
        <name>substrate</name>
    </ligand>
</feature>
<feature type="binding site" evidence="15">
    <location>
        <position position="249"/>
    </location>
    <ligand>
        <name>substrate</name>
    </ligand>
</feature>
<proteinExistence type="inferred from homology"/>
<reference evidence="18" key="1">
    <citation type="submission" date="2025-08" db="UniProtKB">
        <authorList>
            <consortium name="RefSeq"/>
        </authorList>
    </citation>
    <scope>IDENTIFICATION</scope>
    <source>
        <tissue evidence="18">Thorax and Abdomen</tissue>
    </source>
</reference>
<dbReference type="InterPro" id="IPR013785">
    <property type="entry name" value="Aldolase_TIM"/>
</dbReference>
<feature type="active site" description="For OMPdecase activity" evidence="14">
    <location>
        <position position="307"/>
    </location>
</feature>
<dbReference type="PROSITE" id="PS00156">
    <property type="entry name" value="OMPDECASE"/>
    <property type="match status" value="1"/>
</dbReference>
<dbReference type="HAMAP" id="MF_01208">
    <property type="entry name" value="PyrE"/>
    <property type="match status" value="1"/>
</dbReference>
<sequence>MENRLAELAVELFEINAMKFGSFVTKAGRPTPVCFDLRVIISHPRLMKSVSTLLWTLAENGKSASQICGMPYTALPIAALISAQSNIPLLIRRKETKSYRTKKIIEGQFKEGENCIIIEDIVTTGSSVLEAVKDLTDVGLKVEEAVVILDRQQGGDHNLSAEGIRMRSLYSLTSLMQYLLNAGKVTSAIVQDVKSYVEQSKDQLNSEENSVSRLRIDFASRAKLAKNPAAAKLFNIMSAKKSTLCLAVDLTKADEVLDLAELAGPHIAVLKTHIDLLEDFTSEFIDKLKQLSKEHNFLIMEDRKFADIGHTVSLQYRNGVYKIAEWADFVTAHTVPGSSIVSGLQDGLKGIKESRGIFLVAEMSSEGALTIGEYVKHSVLLSETSNLVAGLVCQYNVFDDPGLIQLTPGIRLEKSRDDLGQQYKTPQMVINAGADLAVVGRGVTAAQDKLSAIIQYKEKLWQAYSERISN</sequence>
<evidence type="ECO:0000256" key="12">
    <source>
        <dbReference type="ARBA" id="ARBA00023239"/>
    </source>
</evidence>
<evidence type="ECO:0000256" key="10">
    <source>
        <dbReference type="ARBA" id="ARBA00022793"/>
    </source>
</evidence>
<evidence type="ECO:0000256" key="5">
    <source>
        <dbReference type="ARBA" id="ARBA00011971"/>
    </source>
</evidence>
<evidence type="ECO:0000259" key="16">
    <source>
        <dbReference type="SMART" id="SM00934"/>
    </source>
</evidence>
<dbReference type="SUPFAM" id="SSF51366">
    <property type="entry name" value="Ribulose-phoshate binding barrel"/>
    <property type="match status" value="1"/>
</dbReference>
<feature type="active site" description="For OMPdecase activity" evidence="14">
    <location>
        <position position="302"/>
    </location>
</feature>
<gene>
    <name evidence="18" type="primary">LOC107216518</name>
</gene>
<dbReference type="InterPro" id="IPR014732">
    <property type="entry name" value="OMPdecase"/>
</dbReference>
<dbReference type="GeneID" id="107216518"/>
<dbReference type="InterPro" id="IPR018089">
    <property type="entry name" value="OMPdecase_AS"/>
</dbReference>
<dbReference type="EC" id="2.4.2.10" evidence="5"/>
<dbReference type="Pfam" id="PF00215">
    <property type="entry name" value="OMPdecase"/>
    <property type="match status" value="1"/>
</dbReference>
<comment type="similarity">
    <text evidence="4">In the C-terminal section; belongs to the OMP decarboxylase family.</text>
</comment>
<dbReference type="PANTHER" id="PTHR19278">
    <property type="entry name" value="OROTATE PHOSPHORIBOSYLTRANSFERASE"/>
    <property type="match status" value="1"/>
</dbReference>
<dbReference type="KEGG" id="nlo:107216518"/>
<dbReference type="Proteomes" id="UP000829291">
    <property type="component" value="Chromosome 3"/>
</dbReference>